<organism evidence="1 2">
    <name type="scientific">Sporormia fimetaria CBS 119925</name>
    <dbReference type="NCBI Taxonomy" id="1340428"/>
    <lineage>
        <taxon>Eukaryota</taxon>
        <taxon>Fungi</taxon>
        <taxon>Dikarya</taxon>
        <taxon>Ascomycota</taxon>
        <taxon>Pezizomycotina</taxon>
        <taxon>Dothideomycetes</taxon>
        <taxon>Pleosporomycetidae</taxon>
        <taxon>Pleosporales</taxon>
        <taxon>Sporormiaceae</taxon>
        <taxon>Sporormia</taxon>
    </lineage>
</organism>
<evidence type="ECO:0000313" key="2">
    <source>
        <dbReference type="Proteomes" id="UP000799440"/>
    </source>
</evidence>
<gene>
    <name evidence="1" type="ORF">M011DRAFT_374562</name>
</gene>
<dbReference type="OrthoDB" id="2012566at2759"/>
<sequence>SMTEAIKKGETWLAQNAKTFQAETDTGLSFKDNFVEFLILEATGNWNLIDLPIPEGKWNYFGGKAVITTDPYPEDIDTSCIANTVMKPTPARAHKLLDEILACENEDGIIPLYFDVSRPRVCIEVCANVCTFFYTYGRGSDVRKTFDLVYATLKKRDFGVKRYYFTPEPLLYYVCRLVNSSKAPELENLKAMLKECVSERLGVEGNSVCLAIRIFLCVKLGIPHSKKDLERLVAMQEEDGSFGVGWYYNFGRSGVKIGHRGLTAALAVEAL</sequence>
<feature type="non-terminal residue" evidence="1">
    <location>
        <position position="1"/>
    </location>
</feature>
<dbReference type="AlphaFoldDB" id="A0A6A6VG39"/>
<dbReference type="EMBL" id="MU006568">
    <property type="protein sequence ID" value="KAF2748684.1"/>
    <property type="molecule type" value="Genomic_DNA"/>
</dbReference>
<name>A0A6A6VG39_9PLEO</name>
<reference evidence="1" key="1">
    <citation type="journal article" date="2020" name="Stud. Mycol.">
        <title>101 Dothideomycetes genomes: a test case for predicting lifestyles and emergence of pathogens.</title>
        <authorList>
            <person name="Haridas S."/>
            <person name="Albert R."/>
            <person name="Binder M."/>
            <person name="Bloem J."/>
            <person name="Labutti K."/>
            <person name="Salamov A."/>
            <person name="Andreopoulos B."/>
            <person name="Baker S."/>
            <person name="Barry K."/>
            <person name="Bills G."/>
            <person name="Bluhm B."/>
            <person name="Cannon C."/>
            <person name="Castanera R."/>
            <person name="Culley D."/>
            <person name="Daum C."/>
            <person name="Ezra D."/>
            <person name="Gonzalez J."/>
            <person name="Henrissat B."/>
            <person name="Kuo A."/>
            <person name="Liang C."/>
            <person name="Lipzen A."/>
            <person name="Lutzoni F."/>
            <person name="Magnuson J."/>
            <person name="Mondo S."/>
            <person name="Nolan M."/>
            <person name="Ohm R."/>
            <person name="Pangilinan J."/>
            <person name="Park H.-J."/>
            <person name="Ramirez L."/>
            <person name="Alfaro M."/>
            <person name="Sun H."/>
            <person name="Tritt A."/>
            <person name="Yoshinaga Y."/>
            <person name="Zwiers L.-H."/>
            <person name="Turgeon B."/>
            <person name="Goodwin S."/>
            <person name="Spatafora J."/>
            <person name="Crous P."/>
            <person name="Grigoriev I."/>
        </authorList>
    </citation>
    <scope>NUCLEOTIDE SEQUENCE</scope>
    <source>
        <strain evidence="1">CBS 119925</strain>
    </source>
</reference>
<keyword evidence="2" id="KW-1185">Reference proteome</keyword>
<dbReference type="Proteomes" id="UP000799440">
    <property type="component" value="Unassembled WGS sequence"/>
</dbReference>
<accession>A0A6A6VG39</accession>
<evidence type="ECO:0000313" key="1">
    <source>
        <dbReference type="EMBL" id="KAF2748684.1"/>
    </source>
</evidence>
<proteinExistence type="predicted"/>
<protein>
    <submittedName>
        <fullName evidence="1">Uncharacterized protein</fullName>
    </submittedName>
</protein>
<feature type="non-terminal residue" evidence="1">
    <location>
        <position position="271"/>
    </location>
</feature>